<gene>
    <name evidence="1" type="ORF">FVP60_11650</name>
</gene>
<keyword evidence="2" id="KW-1185">Reference proteome</keyword>
<dbReference type="Proteomes" id="UP000321196">
    <property type="component" value="Unassembled WGS sequence"/>
</dbReference>
<dbReference type="RefSeq" id="WP_147826449.1">
    <property type="nucleotide sequence ID" value="NZ_BAAARG010000001.1"/>
</dbReference>
<sequence>MSFNFDLYSANSGYVAAAADHLDVAYGEAGLAAHGLDTLFDDTRWDAPSFLAAADLIAEFRSQVVHLSALVGDAKGALWAEFDRVAMAWGVA</sequence>
<organism evidence="1 2">
    <name type="scientific">Microbacterium mitrae</name>
    <dbReference type="NCBI Taxonomy" id="664640"/>
    <lineage>
        <taxon>Bacteria</taxon>
        <taxon>Bacillati</taxon>
        <taxon>Actinomycetota</taxon>
        <taxon>Actinomycetes</taxon>
        <taxon>Micrococcales</taxon>
        <taxon>Microbacteriaceae</taxon>
        <taxon>Microbacterium</taxon>
    </lineage>
</organism>
<dbReference type="AlphaFoldDB" id="A0A5C8HMT5"/>
<proteinExistence type="predicted"/>
<reference evidence="1 2" key="1">
    <citation type="submission" date="2019-08" db="EMBL/GenBank/DDBJ databases">
        <authorList>
            <person name="Dong K."/>
        </authorList>
    </citation>
    <scope>NUCLEOTIDE SEQUENCE [LARGE SCALE GENOMIC DNA]</scope>
    <source>
        <strain evidence="1 2">M4-8</strain>
    </source>
</reference>
<accession>A0A5C8HMT5</accession>
<comment type="caution">
    <text evidence="1">The sequence shown here is derived from an EMBL/GenBank/DDBJ whole genome shotgun (WGS) entry which is preliminary data.</text>
</comment>
<dbReference type="EMBL" id="VRSW01000004">
    <property type="protein sequence ID" value="TXK03519.1"/>
    <property type="molecule type" value="Genomic_DNA"/>
</dbReference>
<evidence type="ECO:0000313" key="2">
    <source>
        <dbReference type="Proteomes" id="UP000321196"/>
    </source>
</evidence>
<protein>
    <submittedName>
        <fullName evidence="1">Uncharacterized protein</fullName>
    </submittedName>
</protein>
<evidence type="ECO:0000313" key="1">
    <source>
        <dbReference type="EMBL" id="TXK03519.1"/>
    </source>
</evidence>
<name>A0A5C8HMT5_9MICO</name>